<evidence type="ECO:0000259" key="2">
    <source>
        <dbReference type="Pfam" id="PF08402"/>
    </source>
</evidence>
<organism evidence="3 4">
    <name type="scientific">Klebsiella pneumoniae</name>
    <dbReference type="NCBI Taxonomy" id="573"/>
    <lineage>
        <taxon>Bacteria</taxon>
        <taxon>Pseudomonadati</taxon>
        <taxon>Pseudomonadota</taxon>
        <taxon>Gammaproteobacteria</taxon>
        <taxon>Enterobacterales</taxon>
        <taxon>Enterobacteriaceae</taxon>
        <taxon>Klebsiella/Raoultella group</taxon>
        <taxon>Klebsiella</taxon>
        <taxon>Klebsiella pneumoniae complex</taxon>
    </lineage>
</organism>
<name>A0A377UHA0_KLEPN</name>
<sequence>MLRPEQLSVSVSGPQESTAIIRDVDFSGQLSTLTLSMAGHERPIVLRNREPAGVAARRDGETDGQRQGASV</sequence>
<dbReference type="GO" id="GO:0022857">
    <property type="term" value="F:transmembrane transporter activity"/>
    <property type="evidence" value="ECO:0007669"/>
    <property type="project" value="InterPro"/>
</dbReference>
<gene>
    <name evidence="3" type="ORF">NCTC9617_01554</name>
</gene>
<keyword evidence="3" id="KW-0547">Nucleotide-binding</keyword>
<keyword evidence="3" id="KW-0067">ATP-binding</keyword>
<feature type="region of interest" description="Disordered" evidence="1">
    <location>
        <begin position="48"/>
        <end position="71"/>
    </location>
</feature>
<dbReference type="Pfam" id="PF08402">
    <property type="entry name" value="TOBE_2"/>
    <property type="match status" value="1"/>
</dbReference>
<evidence type="ECO:0000313" key="4">
    <source>
        <dbReference type="Proteomes" id="UP000255167"/>
    </source>
</evidence>
<dbReference type="GO" id="GO:0043190">
    <property type="term" value="C:ATP-binding cassette (ABC) transporter complex"/>
    <property type="evidence" value="ECO:0007669"/>
    <property type="project" value="InterPro"/>
</dbReference>
<evidence type="ECO:0000313" key="3">
    <source>
        <dbReference type="EMBL" id="STW40020.1"/>
    </source>
</evidence>
<dbReference type="EMBL" id="UGNC01000004">
    <property type="protein sequence ID" value="STW40020.1"/>
    <property type="molecule type" value="Genomic_DNA"/>
</dbReference>
<dbReference type="Proteomes" id="UP000255167">
    <property type="component" value="Unassembled WGS sequence"/>
</dbReference>
<feature type="domain" description="Transport-associated OB type 2" evidence="2">
    <location>
        <begin position="1"/>
        <end position="61"/>
    </location>
</feature>
<dbReference type="GO" id="GO:0005524">
    <property type="term" value="F:ATP binding"/>
    <property type="evidence" value="ECO:0007669"/>
    <property type="project" value="UniProtKB-KW"/>
</dbReference>
<reference evidence="3 4" key="1">
    <citation type="submission" date="2018-06" db="EMBL/GenBank/DDBJ databases">
        <authorList>
            <consortium name="Pathogen Informatics"/>
            <person name="Doyle S."/>
        </authorList>
    </citation>
    <scope>NUCLEOTIDE SEQUENCE [LARGE SCALE GENOMIC DNA]</scope>
    <source>
        <strain evidence="3 4">NCTC9617</strain>
    </source>
</reference>
<protein>
    <submittedName>
        <fullName evidence="3">Ferric iron ABC transporter, ATP-binding protein</fullName>
    </submittedName>
</protein>
<accession>A0A377UHA0</accession>
<dbReference type="AlphaFoldDB" id="A0A377UHA0"/>
<proteinExistence type="predicted"/>
<evidence type="ECO:0000256" key="1">
    <source>
        <dbReference type="SAM" id="MobiDB-lite"/>
    </source>
</evidence>
<feature type="compositionally biased region" description="Basic and acidic residues" evidence="1">
    <location>
        <begin position="48"/>
        <end position="64"/>
    </location>
</feature>
<dbReference type="InterPro" id="IPR013611">
    <property type="entry name" value="Transp-assoc_OB_typ2"/>
</dbReference>